<dbReference type="Proteomes" id="UP000887565">
    <property type="component" value="Unplaced"/>
</dbReference>
<dbReference type="WBParaSite" id="nRc.2.0.1.t39113-RA">
    <property type="protein sequence ID" value="nRc.2.0.1.t39113-RA"/>
    <property type="gene ID" value="nRc.2.0.1.g39113"/>
</dbReference>
<dbReference type="PANTHER" id="PTHR22599">
    <property type="entry name" value="MPS ONE BINDER KINASE ACTIVATOR-LIKE MOB"/>
    <property type="match status" value="1"/>
</dbReference>
<dbReference type="SMART" id="SM01388">
    <property type="entry name" value="Mob1_phocein"/>
    <property type="match status" value="1"/>
</dbReference>
<proteinExistence type="predicted"/>
<keyword evidence="3" id="KW-1185">Reference proteome</keyword>
<reference evidence="4" key="1">
    <citation type="submission" date="2022-11" db="UniProtKB">
        <authorList>
            <consortium name="WormBaseParasite"/>
        </authorList>
    </citation>
    <scope>IDENTIFICATION</scope>
</reference>
<protein>
    <submittedName>
        <fullName evidence="4">Mob1/phocein family protein</fullName>
    </submittedName>
</protein>
<feature type="binding site" evidence="1">
    <location>
        <position position="187"/>
    </location>
    <ligand>
        <name>Zn(2+)</name>
        <dbReference type="ChEBI" id="CHEBI:29105"/>
    </ligand>
</feature>
<feature type="binding site" evidence="1">
    <location>
        <position position="182"/>
    </location>
    <ligand>
        <name>Zn(2+)</name>
        <dbReference type="ChEBI" id="CHEBI:29105"/>
    </ligand>
</feature>
<evidence type="ECO:0000256" key="2">
    <source>
        <dbReference type="SAM" id="MobiDB-lite"/>
    </source>
</evidence>
<dbReference type="AlphaFoldDB" id="A0A915KM50"/>
<evidence type="ECO:0000313" key="4">
    <source>
        <dbReference type="WBParaSite" id="nRc.2.0.1.t39113-RA"/>
    </source>
</evidence>
<evidence type="ECO:0000313" key="3">
    <source>
        <dbReference type="Proteomes" id="UP000887565"/>
    </source>
</evidence>
<dbReference type="InterPro" id="IPR036703">
    <property type="entry name" value="MOB_kinase_act_sf"/>
</dbReference>
<feature type="binding site" evidence="1">
    <location>
        <position position="279"/>
    </location>
    <ligand>
        <name>Zn(2+)</name>
        <dbReference type="ChEBI" id="CHEBI:29105"/>
    </ligand>
</feature>
<keyword evidence="1" id="KW-0479">Metal-binding</keyword>
<dbReference type="SUPFAM" id="SSF101152">
    <property type="entry name" value="Mob1/phocein"/>
    <property type="match status" value="1"/>
</dbReference>
<dbReference type="InterPro" id="IPR005301">
    <property type="entry name" value="MOB_kinase_act_fam"/>
</dbReference>
<accession>A0A915KM50</accession>
<sequence>MLAALLGTDEFWCVPEGHELECNQEEGVCGNTRTVVFSVYKKISSYKGFLADLCTSTKRPVQKKYCFQSVFLLCERTFEEKRGANWQANTVRSARPTHSSREKPSASGCGGSATSSTSNVSGDHKSDDSSVRSCCWNCESSLCAALTDTDLDRLILLPDCINQPLAFFHHINVIYGVLAEYCSSETCPNRVCNVSSHNRCYLSENRFRQFFWIDDKGKKCKYAAPQYIDCVMSIVEKIVHSEECLPTRFGHDFPAQFDSHVRKISRLLFHVLAHIYAVHFDILSSLNIWSQCLALYRHFGAYCRHFSLLNDAKDAQMFNEILDEWNALAALKKSSDAYHNNKAATRNLINNANGSNNNAPTASNNNDHLLFSGSMDVGQLTLLDDKKLRNESKLTEIARENVMNKILDDDF</sequence>
<organism evidence="3 4">
    <name type="scientific">Romanomermis culicivorax</name>
    <name type="common">Nematode worm</name>
    <dbReference type="NCBI Taxonomy" id="13658"/>
    <lineage>
        <taxon>Eukaryota</taxon>
        <taxon>Metazoa</taxon>
        <taxon>Ecdysozoa</taxon>
        <taxon>Nematoda</taxon>
        <taxon>Enoplea</taxon>
        <taxon>Dorylaimia</taxon>
        <taxon>Mermithida</taxon>
        <taxon>Mermithoidea</taxon>
        <taxon>Mermithidae</taxon>
        <taxon>Romanomermis</taxon>
    </lineage>
</organism>
<name>A0A915KM50_ROMCU</name>
<keyword evidence="1" id="KW-0862">Zinc</keyword>
<evidence type="ECO:0000256" key="1">
    <source>
        <dbReference type="PIRSR" id="PIRSR605301-1"/>
    </source>
</evidence>
<feature type="binding site" evidence="1">
    <location>
        <position position="274"/>
    </location>
    <ligand>
        <name>Zn(2+)</name>
        <dbReference type="ChEBI" id="CHEBI:29105"/>
    </ligand>
</feature>
<dbReference type="Gene3D" id="1.20.140.30">
    <property type="entry name" value="MOB kinase activator"/>
    <property type="match status" value="1"/>
</dbReference>
<dbReference type="Pfam" id="PF03637">
    <property type="entry name" value="Mob1_phocein"/>
    <property type="match status" value="1"/>
</dbReference>
<feature type="region of interest" description="Disordered" evidence="2">
    <location>
        <begin position="89"/>
        <end position="125"/>
    </location>
</feature>